<feature type="compositionally biased region" description="Low complexity" evidence="4">
    <location>
        <begin position="276"/>
        <end position="285"/>
    </location>
</feature>
<evidence type="ECO:0000256" key="1">
    <source>
        <dbReference type="ARBA" id="ARBA00004123"/>
    </source>
</evidence>
<dbReference type="Proteomes" id="UP000757232">
    <property type="component" value="Unassembled WGS sequence"/>
</dbReference>
<feature type="compositionally biased region" description="Low complexity" evidence="4">
    <location>
        <begin position="649"/>
        <end position="660"/>
    </location>
</feature>
<feature type="domain" description="Myb-like" evidence="5">
    <location>
        <begin position="390"/>
        <end position="439"/>
    </location>
</feature>
<dbReference type="EMBL" id="LNZH02000153">
    <property type="protein sequence ID" value="OCB89576.1"/>
    <property type="molecule type" value="Genomic_DNA"/>
</dbReference>
<feature type="domain" description="Myb-like" evidence="5">
    <location>
        <begin position="448"/>
        <end position="502"/>
    </location>
</feature>
<keyword evidence="3" id="KW-0539">Nucleus</keyword>
<dbReference type="InterPro" id="IPR017930">
    <property type="entry name" value="Myb_dom"/>
</dbReference>
<feature type="compositionally biased region" description="Basic and acidic residues" evidence="4">
    <location>
        <begin position="1"/>
        <end position="19"/>
    </location>
</feature>
<keyword evidence="2" id="KW-0238">DNA-binding</keyword>
<feature type="compositionally biased region" description="Polar residues" evidence="4">
    <location>
        <begin position="79"/>
        <end position="92"/>
    </location>
</feature>
<reference evidence="7" key="1">
    <citation type="submission" date="2016-06" db="EMBL/GenBank/DDBJ databases">
        <title>Draft Genome sequence of the fungus Inonotus baumii.</title>
        <authorList>
            <person name="Zhu H."/>
            <person name="Lin W."/>
        </authorList>
    </citation>
    <scope>NUCLEOTIDE SEQUENCE</scope>
    <source>
        <strain evidence="7">821</strain>
    </source>
</reference>
<evidence type="ECO:0000259" key="5">
    <source>
        <dbReference type="PROSITE" id="PS50090"/>
    </source>
</evidence>
<dbReference type="PANTHER" id="PTHR46380">
    <property type="entry name" value="CYCLIN-D-BINDING MYB-LIKE TRANSCRIPTION FACTOR 1"/>
    <property type="match status" value="1"/>
</dbReference>
<dbReference type="Pfam" id="PF00249">
    <property type="entry name" value="Myb_DNA-binding"/>
    <property type="match status" value="1"/>
</dbReference>
<dbReference type="SMART" id="SM00717">
    <property type="entry name" value="SANT"/>
    <property type="match status" value="4"/>
</dbReference>
<dbReference type="InterPro" id="IPR001005">
    <property type="entry name" value="SANT/Myb"/>
</dbReference>
<evidence type="ECO:0000313" key="8">
    <source>
        <dbReference type="Proteomes" id="UP000757232"/>
    </source>
</evidence>
<dbReference type="OrthoDB" id="39591at2759"/>
<comment type="caution">
    <text evidence="7">The sequence shown here is derived from an EMBL/GenBank/DDBJ whole genome shotgun (WGS) entry which is preliminary data.</text>
</comment>
<feature type="region of interest" description="Disordered" evidence="4">
    <location>
        <begin position="620"/>
        <end position="684"/>
    </location>
</feature>
<dbReference type="PROSITE" id="PS51294">
    <property type="entry name" value="HTH_MYB"/>
    <property type="match status" value="1"/>
</dbReference>
<dbReference type="GO" id="GO:0003700">
    <property type="term" value="F:DNA-binding transcription factor activity"/>
    <property type="evidence" value="ECO:0007669"/>
    <property type="project" value="TreeGrafter"/>
</dbReference>
<dbReference type="InterPro" id="IPR009057">
    <property type="entry name" value="Homeodomain-like_sf"/>
</dbReference>
<feature type="region of interest" description="Disordered" evidence="4">
    <location>
        <begin position="244"/>
        <end position="291"/>
    </location>
</feature>
<dbReference type="SUPFAM" id="SSF46689">
    <property type="entry name" value="Homeodomain-like"/>
    <property type="match status" value="1"/>
</dbReference>
<dbReference type="GO" id="GO:0005634">
    <property type="term" value="C:nucleus"/>
    <property type="evidence" value="ECO:0007669"/>
    <property type="project" value="UniProtKB-SubCell"/>
</dbReference>
<dbReference type="AlphaFoldDB" id="A0A9Q5I0S4"/>
<dbReference type="InterPro" id="IPR051651">
    <property type="entry name" value="DMTF1_DNA-bind_reg"/>
</dbReference>
<evidence type="ECO:0000313" key="7">
    <source>
        <dbReference type="EMBL" id="OCB89576.1"/>
    </source>
</evidence>
<keyword evidence="8" id="KW-1185">Reference proteome</keyword>
<dbReference type="GO" id="GO:0000976">
    <property type="term" value="F:transcription cis-regulatory region binding"/>
    <property type="evidence" value="ECO:0007669"/>
    <property type="project" value="TreeGrafter"/>
</dbReference>
<dbReference type="Gene3D" id="1.10.10.60">
    <property type="entry name" value="Homeodomain-like"/>
    <property type="match status" value="2"/>
</dbReference>
<accession>A0A9Q5I0S4</accession>
<evidence type="ECO:0000256" key="2">
    <source>
        <dbReference type="ARBA" id="ARBA00023125"/>
    </source>
</evidence>
<feature type="compositionally biased region" description="Basic residues" evidence="4">
    <location>
        <begin position="97"/>
        <end position="106"/>
    </location>
</feature>
<evidence type="ECO:0000256" key="4">
    <source>
        <dbReference type="SAM" id="MobiDB-lite"/>
    </source>
</evidence>
<feature type="compositionally biased region" description="Basic residues" evidence="4">
    <location>
        <begin position="56"/>
        <end position="66"/>
    </location>
</feature>
<dbReference type="PROSITE" id="PS50090">
    <property type="entry name" value="MYB_LIKE"/>
    <property type="match status" value="2"/>
</dbReference>
<feature type="region of interest" description="Disordered" evidence="4">
    <location>
        <begin position="45"/>
        <end position="118"/>
    </location>
</feature>
<feature type="domain" description="HTH myb-type" evidence="6">
    <location>
        <begin position="390"/>
        <end position="443"/>
    </location>
</feature>
<feature type="compositionally biased region" description="Low complexity" evidence="4">
    <location>
        <begin position="673"/>
        <end position="684"/>
    </location>
</feature>
<dbReference type="CDD" id="cd00167">
    <property type="entry name" value="SANT"/>
    <property type="match status" value="2"/>
</dbReference>
<comment type="subcellular location">
    <subcellularLocation>
        <location evidence="1">Nucleus</location>
    </subcellularLocation>
</comment>
<name>A0A9Q5I0S4_SANBA</name>
<proteinExistence type="predicted"/>
<feature type="region of interest" description="Disordered" evidence="4">
    <location>
        <begin position="1"/>
        <end position="32"/>
    </location>
</feature>
<evidence type="ECO:0000259" key="6">
    <source>
        <dbReference type="PROSITE" id="PS51294"/>
    </source>
</evidence>
<gene>
    <name evidence="7" type="ORF">A7U60_g3268</name>
</gene>
<dbReference type="PANTHER" id="PTHR46380:SF2">
    <property type="entry name" value="CYCLIN-D-BINDING MYB-LIKE TRANSCRIPTION FACTOR 1"/>
    <property type="match status" value="1"/>
</dbReference>
<sequence length="684" mass="75073">MGRELDNCDHADSPVDHTTDVSSLSKKKRKWKEKEALEVSQAIPAIADADQVASERRKKKKRKKHTGQIEMQESAVLPEQQTAQEESTLSVPESSKKEKKKKKKRRGDKEEEQRVNSISDVQIDPSLAALDGTADADTNAFLSAIVTAANGSTVQGHPQANDFAQQSSFVNPSFQNLPPGLGGPAVSFSGEDLAHALQTLDVAKLADALQALGEAGSSAFPFLGQSVASQQAQAMEAPQIAVPISSGSTGARSQPPVPCTATVSRSTRKLEKQASSRRSAQAPSPNLSGRDDHAYLLANKWLSATKLNELSASIGLQYRKGKFSATEEALLRNAIENYRVGHNLSDEQLNEVIFAKGLKDKDNAFWFEITAHVPDRPVVAVYHHVRRSFHPLKQQGKWTVAEDNVLRQAVADLGQSWEKVSQRVGRMAGDCRDRWRNHINNRDGRIFGAWSKEEEEKLTQIVTEMTIAQGKDPDLDVFWTQVAARMGSRGRQQCRIKWTDGLSKTVKNSGQKPRWSQQDAYILVHKIASLNVNDDSEIDWKLLNDETWNLWSAHTLQRRWLTLKRSIRGHEEMTHQEIMDILRVKKAQPPPMPPPVKRRVTSAAIVPAEAQAADVAIEDTLPNSSGFDGMHGTPFPVGGHPQSQSTPIAQSGSSSGALAGDFETSNDLHSDHASSSASDSSDSD</sequence>
<dbReference type="Pfam" id="PF13921">
    <property type="entry name" value="Myb_DNA-bind_6"/>
    <property type="match status" value="1"/>
</dbReference>
<evidence type="ECO:0000256" key="3">
    <source>
        <dbReference type="ARBA" id="ARBA00023242"/>
    </source>
</evidence>
<protein>
    <submittedName>
        <fullName evidence="7">Uncharacterized protein</fullName>
    </submittedName>
</protein>
<organism evidence="7 8">
    <name type="scientific">Sanghuangporus baumii</name>
    <name type="common">Phellinus baumii</name>
    <dbReference type="NCBI Taxonomy" id="108892"/>
    <lineage>
        <taxon>Eukaryota</taxon>
        <taxon>Fungi</taxon>
        <taxon>Dikarya</taxon>
        <taxon>Basidiomycota</taxon>
        <taxon>Agaricomycotina</taxon>
        <taxon>Agaricomycetes</taxon>
        <taxon>Hymenochaetales</taxon>
        <taxon>Hymenochaetaceae</taxon>
        <taxon>Sanghuangporus</taxon>
    </lineage>
</organism>